<feature type="region of interest" description="Disordered" evidence="3">
    <location>
        <begin position="181"/>
        <end position="202"/>
    </location>
</feature>
<dbReference type="Proteomes" id="UP000243579">
    <property type="component" value="Unassembled WGS sequence"/>
</dbReference>
<evidence type="ECO:0000256" key="3">
    <source>
        <dbReference type="SAM" id="MobiDB-lite"/>
    </source>
</evidence>
<sequence length="219" mass="23367">MATGSSSVASKFPTEAAGLPIAEAVEGVGRPRNKPIAGFVSTAVLSSSDGLFGDNVEETRISDKPEVAPSVVSDGRPLYERLKEMKEKRDAEWKEQNNPFAPPKGLDDEEIDFLRALEDQQKSLSEGMKRQHETDLAQFVMAKKDTLAQTKKMTPAVLATTVVVPVKTAKPAPVVVVKAKAKKAPTAASTPPKKKQKTATSIGLGLVANYSDDSSSDSD</sequence>
<organism evidence="5 6">
    <name type="scientific">Achlya hypogyna</name>
    <name type="common">Oomycete</name>
    <name type="synonym">Protoachlya hypogyna</name>
    <dbReference type="NCBI Taxonomy" id="1202772"/>
    <lineage>
        <taxon>Eukaryota</taxon>
        <taxon>Sar</taxon>
        <taxon>Stramenopiles</taxon>
        <taxon>Oomycota</taxon>
        <taxon>Saprolegniomycetes</taxon>
        <taxon>Saprolegniales</taxon>
        <taxon>Achlyaceae</taxon>
        <taxon>Achlya</taxon>
    </lineage>
</organism>
<dbReference type="GO" id="GO:0005634">
    <property type="term" value="C:nucleus"/>
    <property type="evidence" value="ECO:0007669"/>
    <property type="project" value="UniProtKB-SubCell"/>
</dbReference>
<dbReference type="AlphaFoldDB" id="A0A1V9ZH41"/>
<evidence type="ECO:0000256" key="1">
    <source>
        <dbReference type="ARBA" id="ARBA00004123"/>
    </source>
</evidence>
<reference evidence="5 6" key="1">
    <citation type="journal article" date="2014" name="Genome Biol. Evol.">
        <title>The secreted proteins of Achlya hypogyna and Thraustotheca clavata identify the ancestral oomycete secretome and reveal gene acquisitions by horizontal gene transfer.</title>
        <authorList>
            <person name="Misner I."/>
            <person name="Blouin N."/>
            <person name="Leonard G."/>
            <person name="Richards T.A."/>
            <person name="Lane C.E."/>
        </authorList>
    </citation>
    <scope>NUCLEOTIDE SEQUENCE [LARGE SCALE GENOMIC DNA]</scope>
    <source>
        <strain evidence="5 6">ATCC 48635</strain>
    </source>
</reference>
<dbReference type="PANTHER" id="PTHR13495:SF0">
    <property type="entry name" value="PSME3-INTERACTING PROTEIN"/>
    <property type="match status" value="1"/>
</dbReference>
<protein>
    <recommendedName>
        <fullName evidence="4">FAM192A/Fyv6 N-terminal domain-containing protein</fullName>
    </recommendedName>
</protein>
<accession>A0A1V9ZH41</accession>
<comment type="subcellular location">
    <subcellularLocation>
        <location evidence="1">Nucleus</location>
    </subcellularLocation>
</comment>
<feature type="compositionally biased region" description="Low complexity" evidence="3">
    <location>
        <begin position="181"/>
        <end position="191"/>
    </location>
</feature>
<evidence type="ECO:0000313" key="5">
    <source>
        <dbReference type="EMBL" id="OQR97140.1"/>
    </source>
</evidence>
<comment type="caution">
    <text evidence="5">The sequence shown here is derived from an EMBL/GenBank/DDBJ whole genome shotgun (WGS) entry which is preliminary data.</text>
</comment>
<dbReference type="Pfam" id="PF10187">
    <property type="entry name" value="FAM192A_Fyv6_N"/>
    <property type="match status" value="1"/>
</dbReference>
<feature type="domain" description="FAM192A/Fyv6 N-terminal" evidence="4">
    <location>
        <begin position="39"/>
        <end position="139"/>
    </location>
</feature>
<dbReference type="InterPro" id="IPR039845">
    <property type="entry name" value="FAM192A"/>
</dbReference>
<proteinExistence type="predicted"/>
<dbReference type="STRING" id="1202772.A0A1V9ZH41"/>
<dbReference type="InterPro" id="IPR019331">
    <property type="entry name" value="FAM192A/Fyv6_N"/>
</dbReference>
<gene>
    <name evidence="5" type="ORF">ACHHYP_12684</name>
</gene>
<evidence type="ECO:0000256" key="2">
    <source>
        <dbReference type="ARBA" id="ARBA00023242"/>
    </source>
</evidence>
<dbReference type="PANTHER" id="PTHR13495">
    <property type="entry name" value="NEFA-INTERACTING NUCLEAR PROTEIN NIP30"/>
    <property type="match status" value="1"/>
</dbReference>
<dbReference type="OrthoDB" id="75807at2759"/>
<keyword evidence="6" id="KW-1185">Reference proteome</keyword>
<keyword evidence="2" id="KW-0539">Nucleus</keyword>
<name>A0A1V9ZH41_ACHHY</name>
<dbReference type="EMBL" id="JNBR01000122">
    <property type="protein sequence ID" value="OQR97140.1"/>
    <property type="molecule type" value="Genomic_DNA"/>
</dbReference>
<evidence type="ECO:0000313" key="6">
    <source>
        <dbReference type="Proteomes" id="UP000243579"/>
    </source>
</evidence>
<evidence type="ECO:0000259" key="4">
    <source>
        <dbReference type="Pfam" id="PF10187"/>
    </source>
</evidence>